<comment type="caution">
    <text evidence="16">The sequence shown here is derived from an EMBL/GenBank/DDBJ whole genome shotgun (WGS) entry which is preliminary data.</text>
</comment>
<evidence type="ECO:0000256" key="10">
    <source>
        <dbReference type="ARBA" id="ARBA00022989"/>
    </source>
</evidence>
<dbReference type="AlphaFoldDB" id="A0A8S1HC24"/>
<keyword evidence="10 15" id="KW-1133">Transmembrane helix</keyword>
<evidence type="ECO:0000256" key="14">
    <source>
        <dbReference type="ARBA" id="ARBA00023211"/>
    </source>
</evidence>
<protein>
    <recommendedName>
        <fullName evidence="15">Hexosyltransferase</fullName>
        <ecNumber evidence="15">2.4.1.-</ecNumber>
    </recommendedName>
</protein>
<evidence type="ECO:0000256" key="9">
    <source>
        <dbReference type="ARBA" id="ARBA00022968"/>
    </source>
</evidence>
<evidence type="ECO:0000256" key="4">
    <source>
        <dbReference type="ARBA" id="ARBA00005093"/>
    </source>
</evidence>
<evidence type="ECO:0000256" key="15">
    <source>
        <dbReference type="RuleBase" id="RU363063"/>
    </source>
</evidence>
<accession>A0A8S1HC24</accession>
<keyword evidence="12 15" id="KW-0472">Membrane</keyword>
<evidence type="ECO:0000256" key="7">
    <source>
        <dbReference type="ARBA" id="ARBA00022679"/>
    </source>
</evidence>
<evidence type="ECO:0000313" key="17">
    <source>
        <dbReference type="Proteomes" id="UP000835052"/>
    </source>
</evidence>
<evidence type="ECO:0000256" key="8">
    <source>
        <dbReference type="ARBA" id="ARBA00022692"/>
    </source>
</evidence>
<proteinExistence type="inferred from homology"/>
<dbReference type="GO" id="GO:0047220">
    <property type="term" value="F:galactosylxylosylprotein 3-beta-galactosyltransferase activity"/>
    <property type="evidence" value="ECO:0007669"/>
    <property type="project" value="TreeGrafter"/>
</dbReference>
<dbReference type="InterPro" id="IPR002659">
    <property type="entry name" value="Glyco_trans_31"/>
</dbReference>
<keyword evidence="9 15" id="KW-0735">Signal-anchor</keyword>
<keyword evidence="8 15" id="KW-0812">Transmembrane</keyword>
<reference evidence="16" key="1">
    <citation type="submission" date="2020-10" db="EMBL/GenBank/DDBJ databases">
        <authorList>
            <person name="Kikuchi T."/>
        </authorList>
    </citation>
    <scope>NUCLEOTIDE SEQUENCE</scope>
    <source>
        <strain evidence="16">NKZ352</strain>
    </source>
</reference>
<dbReference type="PANTHER" id="PTHR11214">
    <property type="entry name" value="BETA-1,3-N-ACETYLGLUCOSAMINYLTRANSFERASE"/>
    <property type="match status" value="1"/>
</dbReference>
<dbReference type="PANTHER" id="PTHR11214:SF3">
    <property type="entry name" value="BETA-1,3-GALACTOSYLTRANSFERASE 6"/>
    <property type="match status" value="1"/>
</dbReference>
<feature type="transmembrane region" description="Helical" evidence="15">
    <location>
        <begin position="7"/>
        <end position="28"/>
    </location>
</feature>
<keyword evidence="17" id="KW-1185">Reference proteome</keyword>
<dbReference type="OrthoDB" id="1158011at2759"/>
<evidence type="ECO:0000256" key="12">
    <source>
        <dbReference type="ARBA" id="ARBA00023136"/>
    </source>
</evidence>
<dbReference type="EC" id="2.4.1.-" evidence="15"/>
<comment type="similarity">
    <text evidence="5 15">Belongs to the glycosyltransferase 31 family.</text>
</comment>
<evidence type="ECO:0000256" key="3">
    <source>
        <dbReference type="ARBA" id="ARBA00004840"/>
    </source>
</evidence>
<evidence type="ECO:0000256" key="1">
    <source>
        <dbReference type="ARBA" id="ARBA00001936"/>
    </source>
</evidence>
<evidence type="ECO:0000256" key="6">
    <source>
        <dbReference type="ARBA" id="ARBA00022676"/>
    </source>
</evidence>
<organism evidence="16 17">
    <name type="scientific">Caenorhabditis auriculariae</name>
    <dbReference type="NCBI Taxonomy" id="2777116"/>
    <lineage>
        <taxon>Eukaryota</taxon>
        <taxon>Metazoa</taxon>
        <taxon>Ecdysozoa</taxon>
        <taxon>Nematoda</taxon>
        <taxon>Chromadorea</taxon>
        <taxon>Rhabditida</taxon>
        <taxon>Rhabditina</taxon>
        <taxon>Rhabditomorpha</taxon>
        <taxon>Rhabditoidea</taxon>
        <taxon>Rhabditidae</taxon>
        <taxon>Peloderinae</taxon>
        <taxon>Caenorhabditis</taxon>
    </lineage>
</organism>
<dbReference type="Gene3D" id="3.90.550.50">
    <property type="match status" value="1"/>
</dbReference>
<dbReference type="Pfam" id="PF01762">
    <property type="entry name" value="Galactosyl_T"/>
    <property type="match status" value="1"/>
</dbReference>
<gene>
    <name evidence="16" type="ORF">CAUJ_LOCUS8010</name>
</gene>
<dbReference type="EMBL" id="CAJGYM010000025">
    <property type="protein sequence ID" value="CAD6192091.1"/>
    <property type="molecule type" value="Genomic_DNA"/>
</dbReference>
<dbReference type="Proteomes" id="UP000835052">
    <property type="component" value="Unassembled WGS sequence"/>
</dbReference>
<keyword evidence="14" id="KW-0464">Manganese</keyword>
<dbReference type="GO" id="GO:0006024">
    <property type="term" value="P:glycosaminoglycan biosynthetic process"/>
    <property type="evidence" value="ECO:0007669"/>
    <property type="project" value="UniProtKB-ARBA"/>
</dbReference>
<comment type="subcellular location">
    <subcellularLocation>
        <location evidence="2 15">Golgi apparatus membrane</location>
        <topology evidence="2 15">Single-pass type II membrane protein</topology>
    </subcellularLocation>
</comment>
<comment type="pathway">
    <text evidence="4">Glycan metabolism; heparan sulfate biosynthesis.</text>
</comment>
<dbReference type="GO" id="GO:0006493">
    <property type="term" value="P:protein O-linked glycosylation"/>
    <property type="evidence" value="ECO:0007669"/>
    <property type="project" value="TreeGrafter"/>
</dbReference>
<keyword evidence="7" id="KW-0808">Transferase</keyword>
<evidence type="ECO:0000256" key="2">
    <source>
        <dbReference type="ARBA" id="ARBA00004323"/>
    </source>
</evidence>
<keyword evidence="13" id="KW-0325">Glycoprotein</keyword>
<dbReference type="GO" id="GO:0000139">
    <property type="term" value="C:Golgi membrane"/>
    <property type="evidence" value="ECO:0007669"/>
    <property type="project" value="UniProtKB-SubCell"/>
</dbReference>
<evidence type="ECO:0000313" key="16">
    <source>
        <dbReference type="EMBL" id="CAD6192091.1"/>
    </source>
</evidence>
<keyword evidence="11 15" id="KW-0333">Golgi apparatus</keyword>
<comment type="pathway">
    <text evidence="3">Glycan metabolism; chondroitin sulfate biosynthesis.</text>
</comment>
<name>A0A8S1HC24_9PELO</name>
<dbReference type="FunFam" id="3.90.550.50:FF:000018">
    <property type="entry name" value="Hexosyltransferase"/>
    <property type="match status" value="1"/>
</dbReference>
<sequence>MIFHFKFLKLFSLVGLSFCIFFTFLIAWRGFSNGSSKDHRSKHEKTFSRDTTEPERVVLQKTFLVAAIMSSPKDVETRNLIRNTWLKLGRKIPSTVIYFFPVGTNSLGDEDKAELFKENETYRDIAFLPNLEDSYENLAQKTLHTFEYAVKKYDFDFILKTDADSFVRIKGLLGALREVQHPMLYWGFLDGRAKPRRKGKWSEPEWMLCDRYLPYQLGGGYVLSHTLAKFISTNSQLLRTYKNEDVSVGAWLAGLKVRYVHDPRFDTEWTSRGCNNEYLVTHKKSPGEMLAMFDSLKSHGVLCPKQYQTRPSYVYNWAVPPSECCTRINGSRIP</sequence>
<evidence type="ECO:0000256" key="13">
    <source>
        <dbReference type="ARBA" id="ARBA00023180"/>
    </source>
</evidence>
<evidence type="ECO:0000256" key="11">
    <source>
        <dbReference type="ARBA" id="ARBA00023034"/>
    </source>
</evidence>
<comment type="cofactor">
    <cofactor evidence="1">
        <name>Mn(2+)</name>
        <dbReference type="ChEBI" id="CHEBI:29035"/>
    </cofactor>
</comment>
<keyword evidence="6 15" id="KW-0328">Glycosyltransferase</keyword>
<evidence type="ECO:0000256" key="5">
    <source>
        <dbReference type="ARBA" id="ARBA00008661"/>
    </source>
</evidence>